<name>A0A6C0C9U6_9ZZZZ</name>
<organism evidence="1">
    <name type="scientific">viral metagenome</name>
    <dbReference type="NCBI Taxonomy" id="1070528"/>
    <lineage>
        <taxon>unclassified sequences</taxon>
        <taxon>metagenomes</taxon>
        <taxon>organismal metagenomes</taxon>
    </lineage>
</organism>
<evidence type="ECO:0000313" key="1">
    <source>
        <dbReference type="EMBL" id="QHT00495.1"/>
    </source>
</evidence>
<dbReference type="EMBL" id="MN739356">
    <property type="protein sequence ID" value="QHT00495.1"/>
    <property type="molecule type" value="Genomic_DNA"/>
</dbReference>
<dbReference type="AlphaFoldDB" id="A0A6C0C9U6"/>
<sequence length="181" mass="22107">MNLFLPNPSPQKFNCYDTNLFKLLFYIPDIIFYVSNLFPNNIPKKFCYTYDNAKLEKRMAVHYHVCRVYQDRSYIVFRITDYAYECQYDHLNYSWKICNLHSSYDKYQITDHMIEFSFFVRLGIPEIYEYAFDKQKAIFCNKYAKIFLLLNRYVQNVVIDLIFDKIIKISDNTELIQFRIR</sequence>
<protein>
    <submittedName>
        <fullName evidence="1">Uncharacterized protein</fullName>
    </submittedName>
</protein>
<accession>A0A6C0C9U6</accession>
<proteinExistence type="predicted"/>
<reference evidence="1" key="1">
    <citation type="journal article" date="2020" name="Nature">
        <title>Giant virus diversity and host interactions through global metagenomics.</title>
        <authorList>
            <person name="Schulz F."/>
            <person name="Roux S."/>
            <person name="Paez-Espino D."/>
            <person name="Jungbluth S."/>
            <person name="Walsh D.A."/>
            <person name="Denef V.J."/>
            <person name="McMahon K.D."/>
            <person name="Konstantinidis K.T."/>
            <person name="Eloe-Fadrosh E.A."/>
            <person name="Kyrpides N.C."/>
            <person name="Woyke T."/>
        </authorList>
    </citation>
    <scope>NUCLEOTIDE SEQUENCE</scope>
    <source>
        <strain evidence="1">GVMAG-M-3300020192-26</strain>
    </source>
</reference>